<name>A0A8K0A408_BRALA</name>
<dbReference type="InterPro" id="IPR053041">
    <property type="entry name" value="Transglut-like_Superfamily_Mod"/>
</dbReference>
<feature type="coiled-coil region" evidence="1">
    <location>
        <begin position="1109"/>
        <end position="1160"/>
    </location>
</feature>
<feature type="domain" description="KY-like immunoglobulin-like" evidence="3">
    <location>
        <begin position="480"/>
        <end position="574"/>
    </location>
</feature>
<proteinExistence type="predicted"/>
<evidence type="ECO:0000313" key="5">
    <source>
        <dbReference type="Proteomes" id="UP000838412"/>
    </source>
</evidence>
<feature type="compositionally biased region" description="Acidic residues" evidence="2">
    <location>
        <begin position="831"/>
        <end position="845"/>
    </location>
</feature>
<dbReference type="Gene3D" id="1.20.920.20">
    <property type="match status" value="1"/>
</dbReference>
<dbReference type="Proteomes" id="UP000838412">
    <property type="component" value="Chromosome 6"/>
</dbReference>
<sequence>MCSLAGLQHKTVRGYAKSVKFYPGTKLGSSFRGSWPQVLIDGRWGIIDSAWGSHHVIDDLDKTAKDLQTVYAFDEFHFLPNPRHYLSAHHPDDERHQFLQSPAPVADFEPHVKCGPYFFIHQLKLLSHHHGLVPTENGQARIYIGFNPEDYSTIKFSFRMQTMDRQSMYKDNKLDQYVWQERKRDAVIFTIQPPEKGRFLLDIFSGVRGGNGTKYTCEYAIDCEKAMPEEQNKPLPDWQGAWGPGVNVMNKGLVPLSHPTHVVDCPEGRAAVQFSVPEQLDFYTFFFEKTTEEEHLNRYIAHEVVDGVATFNVINPSRGNLGLAIYAKGKEDKGKTLPHLCHYLTSTDSPSEEVPFPNVANGRFGPCLPEFLDIGMSTRSHSSAFIECDTGDLHISIGTTKRPIITYTLTWETLEEKVKMNNYSLHEMATYPDGSAHSIGRYFLHKCSTYCEDLGWEQSNQLSDAQLLSTSGSFGFVEVEEDLEIVLDSTKSLEFLHDFKFWTAEEKEEGLDDFCCHKVLNEGKRTAVLVRFPNEGEYVLQLYAKEMEIDSQYGSVANYLILCKKSVTGCTAFPNVWSRRWGPLYPDFSSMGLSLASHTDPMIHSRTGALKISLGRSKPLQFLCRLYHCENGQQTDLPNHVFIKDDLGEEGKMTARLLMPHTGDYKLQISVKEAKVKKTYLTAINYLIHCSNAVHGSLEFPESFSNWGPGCQVYEPQMRALPAGKETHFKVTIPDAVDVAVISPDGKWSHLTKQEDGTWENDVTVSGEDFVGKIIKLSAKMNDGKNTYWAILQYVVGEEFLPVPIIWEGDAVGGEQDVSRTEEEPKPSTGEEQEDSRDEEEPKDEDELKSPADREQDNSRDAEQPKFSSNGNDEPRADEESKPATDVEQNESRDEEADTKPATEVEENESRNEENSKPSKDVEQGDLRDEEETKTLTDGELDASTNDETETPADGEQDKDDPEPSSSTDEDDHSAEEEEPEPSTDEEDDPKDEEEPIDGQEEAYKVVLRQHQATIEAEMSPEEVIPRLEQEGFVDDEKARELLLMVPENLPEVNRHILTASTVFHLNVVVQREGEGAFVTLRDVMKETGQSKIMDVIQDVVIVVPDNKLDKLQKKLAEATQAKNKGRLEKIMAECREHGMDEDDDVLKEAQRTLDLIEARQGLIKAIQTRHRDQINAALEAAQPFKRELRKHMKEAKEVLDKIKRLTKLRHAIMEMKQTTVAEIKTYNNPPPAVHNVMMATFLLLGNTMAQVNDWVSLLALIGKTGKQSLKRRVQDCEPAYISPDTAAEAKQCLGDLSLDGVRDQSSGAATFYVWTVGTINEVEEMALNKQRENTKAL</sequence>
<dbReference type="InterPro" id="IPR056564">
    <property type="entry name" value="Ig-like_KY"/>
</dbReference>
<keyword evidence="5" id="KW-1185">Reference proteome</keyword>
<feature type="compositionally biased region" description="Basic and acidic residues" evidence="2">
    <location>
        <begin position="817"/>
        <end position="826"/>
    </location>
</feature>
<evidence type="ECO:0000259" key="3">
    <source>
        <dbReference type="Pfam" id="PF23265"/>
    </source>
</evidence>
<feature type="compositionally biased region" description="Acidic residues" evidence="2">
    <location>
        <begin position="939"/>
        <end position="1001"/>
    </location>
</feature>
<keyword evidence="1" id="KW-0175">Coiled coil</keyword>
<dbReference type="Pfam" id="PF23265">
    <property type="entry name" value="Ig-like_KY"/>
    <property type="match status" value="4"/>
</dbReference>
<feature type="compositionally biased region" description="Basic and acidic residues" evidence="2">
    <location>
        <begin position="873"/>
        <end position="885"/>
    </location>
</feature>
<evidence type="ECO:0000256" key="2">
    <source>
        <dbReference type="SAM" id="MobiDB-lite"/>
    </source>
</evidence>
<feature type="compositionally biased region" description="Basic and acidic residues" evidence="2">
    <location>
        <begin position="846"/>
        <end position="864"/>
    </location>
</feature>
<feature type="compositionally biased region" description="Basic and acidic residues" evidence="2">
    <location>
        <begin position="898"/>
        <end position="937"/>
    </location>
</feature>
<organism evidence="4 5">
    <name type="scientific">Branchiostoma lanceolatum</name>
    <name type="common">Common lancelet</name>
    <name type="synonym">Amphioxus lanceolatum</name>
    <dbReference type="NCBI Taxonomy" id="7740"/>
    <lineage>
        <taxon>Eukaryota</taxon>
        <taxon>Metazoa</taxon>
        <taxon>Chordata</taxon>
        <taxon>Cephalochordata</taxon>
        <taxon>Leptocardii</taxon>
        <taxon>Amphioxiformes</taxon>
        <taxon>Branchiostomatidae</taxon>
        <taxon>Branchiostoma</taxon>
    </lineage>
</organism>
<feature type="domain" description="KY-like immunoglobulin-like" evidence="3">
    <location>
        <begin position="583"/>
        <end position="694"/>
    </location>
</feature>
<protein>
    <submittedName>
        <fullName evidence="4">KY protein</fullName>
    </submittedName>
</protein>
<feature type="region of interest" description="Disordered" evidence="2">
    <location>
        <begin position="813"/>
        <end position="1001"/>
    </location>
</feature>
<dbReference type="PANTHER" id="PTHR47020:SF1">
    <property type="entry name" value="HILLARIN"/>
    <property type="match status" value="1"/>
</dbReference>
<dbReference type="OrthoDB" id="6129702at2759"/>
<feature type="domain" description="KY-like immunoglobulin-like" evidence="3">
    <location>
        <begin position="251"/>
        <end position="357"/>
    </location>
</feature>
<dbReference type="EMBL" id="OV696691">
    <property type="protein sequence ID" value="CAH1267566.1"/>
    <property type="molecule type" value="Genomic_DNA"/>
</dbReference>
<accession>A0A8K0A408</accession>
<gene>
    <name evidence="4" type="primary">KY</name>
    <name evidence="4" type="ORF">BLAG_LOCUS20868</name>
</gene>
<evidence type="ECO:0000313" key="4">
    <source>
        <dbReference type="EMBL" id="CAH1267566.1"/>
    </source>
</evidence>
<feature type="domain" description="KY-like immunoglobulin-like" evidence="3">
    <location>
        <begin position="107"/>
        <end position="231"/>
    </location>
</feature>
<reference evidence="4" key="1">
    <citation type="submission" date="2022-01" db="EMBL/GenBank/DDBJ databases">
        <authorList>
            <person name="Braso-Vives M."/>
        </authorList>
    </citation>
    <scope>NUCLEOTIDE SEQUENCE</scope>
</reference>
<evidence type="ECO:0000256" key="1">
    <source>
        <dbReference type="SAM" id="Coils"/>
    </source>
</evidence>
<dbReference type="PANTHER" id="PTHR47020">
    <property type="entry name" value="HILLARIN"/>
    <property type="match status" value="1"/>
</dbReference>